<gene>
    <name evidence="1" type="ORF">SISNIDRAFT_461363</name>
</gene>
<keyword evidence="2" id="KW-1185">Reference proteome</keyword>
<dbReference type="AlphaFoldDB" id="A0A164MPI6"/>
<dbReference type="EMBL" id="KV419463">
    <property type="protein sequence ID" value="KZS86905.1"/>
    <property type="molecule type" value="Genomic_DNA"/>
</dbReference>
<protein>
    <submittedName>
        <fullName evidence="1">Uncharacterized protein</fullName>
    </submittedName>
</protein>
<dbReference type="Proteomes" id="UP000076722">
    <property type="component" value="Unassembled WGS sequence"/>
</dbReference>
<evidence type="ECO:0000313" key="1">
    <source>
        <dbReference type="EMBL" id="KZS86905.1"/>
    </source>
</evidence>
<name>A0A164MPI6_9AGAM</name>
<sequence>MLLRRRPVQSAVVESLVRVRATVTQPHLPLAGLRVLWTESTFLFGLMESLVRAVDPQPGLNRSWCSLSSGQNPMVSFDSSESLVSAPPTLQTSLS</sequence>
<proteinExistence type="predicted"/>
<accession>A0A164MPI6</accession>
<reference evidence="1 2" key="1">
    <citation type="journal article" date="2016" name="Mol. Biol. Evol.">
        <title>Comparative Genomics of Early-Diverging Mushroom-Forming Fungi Provides Insights into the Origins of Lignocellulose Decay Capabilities.</title>
        <authorList>
            <person name="Nagy L.G."/>
            <person name="Riley R."/>
            <person name="Tritt A."/>
            <person name="Adam C."/>
            <person name="Daum C."/>
            <person name="Floudas D."/>
            <person name="Sun H."/>
            <person name="Yadav J.S."/>
            <person name="Pangilinan J."/>
            <person name="Larsson K.H."/>
            <person name="Matsuura K."/>
            <person name="Barry K."/>
            <person name="Labutti K."/>
            <person name="Kuo R."/>
            <person name="Ohm R.A."/>
            <person name="Bhattacharya S.S."/>
            <person name="Shirouzu T."/>
            <person name="Yoshinaga Y."/>
            <person name="Martin F.M."/>
            <person name="Grigoriev I.V."/>
            <person name="Hibbett D.S."/>
        </authorList>
    </citation>
    <scope>NUCLEOTIDE SEQUENCE [LARGE SCALE GENOMIC DNA]</scope>
    <source>
        <strain evidence="1 2">HHB9708</strain>
    </source>
</reference>
<organism evidence="1 2">
    <name type="scientific">Sistotremastrum niveocremeum HHB9708</name>
    <dbReference type="NCBI Taxonomy" id="1314777"/>
    <lineage>
        <taxon>Eukaryota</taxon>
        <taxon>Fungi</taxon>
        <taxon>Dikarya</taxon>
        <taxon>Basidiomycota</taxon>
        <taxon>Agaricomycotina</taxon>
        <taxon>Agaricomycetes</taxon>
        <taxon>Sistotremastrales</taxon>
        <taxon>Sistotremastraceae</taxon>
        <taxon>Sertulicium</taxon>
        <taxon>Sertulicium niveocremeum</taxon>
    </lineage>
</organism>
<evidence type="ECO:0000313" key="2">
    <source>
        <dbReference type="Proteomes" id="UP000076722"/>
    </source>
</evidence>